<keyword evidence="3" id="KW-1185">Reference proteome</keyword>
<dbReference type="InterPro" id="IPR036844">
    <property type="entry name" value="Hint_dom_sf"/>
</dbReference>
<dbReference type="Proteomes" id="UP000309550">
    <property type="component" value="Unassembled WGS sequence"/>
</dbReference>
<dbReference type="SUPFAM" id="SSF51294">
    <property type="entry name" value="Hedgehog/intein (Hint) domain"/>
    <property type="match status" value="1"/>
</dbReference>
<protein>
    <recommendedName>
        <fullName evidence="1">Hedgehog/Intein (Hint) domain-containing protein</fullName>
    </recommendedName>
</protein>
<dbReference type="OrthoDB" id="6305173at2"/>
<evidence type="ECO:0000313" key="2">
    <source>
        <dbReference type="EMBL" id="TMM55661.1"/>
    </source>
</evidence>
<evidence type="ECO:0000259" key="1">
    <source>
        <dbReference type="Pfam" id="PF13403"/>
    </source>
</evidence>
<organism evidence="2 3">
    <name type="scientific">Sulfitobacter sabulilitoris</name>
    <dbReference type="NCBI Taxonomy" id="2562655"/>
    <lineage>
        <taxon>Bacteria</taxon>
        <taxon>Pseudomonadati</taxon>
        <taxon>Pseudomonadota</taxon>
        <taxon>Alphaproteobacteria</taxon>
        <taxon>Rhodobacterales</taxon>
        <taxon>Roseobacteraceae</taxon>
        <taxon>Sulfitobacter</taxon>
    </lineage>
</organism>
<dbReference type="InterPro" id="IPR028992">
    <property type="entry name" value="Hedgehog/Intein_dom"/>
</dbReference>
<proteinExistence type="predicted"/>
<name>A0A5S3PMT2_9RHOB</name>
<evidence type="ECO:0000313" key="3">
    <source>
        <dbReference type="Proteomes" id="UP000309550"/>
    </source>
</evidence>
<accession>A0A5S3PMT2</accession>
<gene>
    <name evidence="2" type="ORF">FDT80_07785</name>
</gene>
<dbReference type="Pfam" id="PF13403">
    <property type="entry name" value="Hint_2"/>
    <property type="match status" value="1"/>
</dbReference>
<sequence>MRPAQTAQAAPKIGVRSYEIAALREDGSLFIGQQRAPAMPLFESAYSAFARGSVIQTTQGPVAIEDLQPGDRVATADGRDADVVWIGSSTFVPADAGKRTPLYRIMADSFGPSRPSLFLTVGPGARILKTPPHLRAETNGAPMLTPVRDFVDGVNVIEVVPPTPVRLFHLCLSRHAAIIAGGLEMESFHPGPNATKTVSHGMRDLFLSMFPQVAHISDFGPLAYPRAPESGGAEASAASMA</sequence>
<dbReference type="AlphaFoldDB" id="A0A5S3PMT2"/>
<comment type="caution">
    <text evidence="2">The sequence shown here is derived from an EMBL/GenBank/DDBJ whole genome shotgun (WGS) entry which is preliminary data.</text>
</comment>
<reference evidence="2 3" key="1">
    <citation type="submission" date="2019-05" db="EMBL/GenBank/DDBJ databases">
        <title>Sulfitobacter sabulilitoris sp. nov., isolated from a marine sand.</title>
        <authorList>
            <person name="Yoon J.-H."/>
        </authorList>
    </citation>
    <scope>NUCLEOTIDE SEQUENCE [LARGE SCALE GENOMIC DNA]</scope>
    <source>
        <strain evidence="2 3">HSMS-29</strain>
    </source>
</reference>
<dbReference type="EMBL" id="VANS01000001">
    <property type="protein sequence ID" value="TMM55661.1"/>
    <property type="molecule type" value="Genomic_DNA"/>
</dbReference>
<feature type="domain" description="Hedgehog/Intein (Hint)" evidence="1">
    <location>
        <begin position="48"/>
        <end position="191"/>
    </location>
</feature>